<evidence type="ECO:0000313" key="3">
    <source>
        <dbReference type="Proteomes" id="UP000324222"/>
    </source>
</evidence>
<protein>
    <submittedName>
        <fullName evidence="2">Uncharacterized protein</fullName>
    </submittedName>
</protein>
<name>A0A5B7FGH9_PORTR</name>
<accession>A0A5B7FGH9</accession>
<reference evidence="2 3" key="1">
    <citation type="submission" date="2019-05" db="EMBL/GenBank/DDBJ databases">
        <title>Another draft genome of Portunus trituberculatus and its Hox gene families provides insights of decapod evolution.</title>
        <authorList>
            <person name="Jeong J.-H."/>
            <person name="Song I."/>
            <person name="Kim S."/>
            <person name="Choi T."/>
            <person name="Kim D."/>
            <person name="Ryu S."/>
            <person name="Kim W."/>
        </authorList>
    </citation>
    <scope>NUCLEOTIDE SEQUENCE [LARGE SCALE GENOMIC DNA]</scope>
    <source>
        <tissue evidence="2">Muscle</tissue>
    </source>
</reference>
<proteinExistence type="predicted"/>
<sequence>MFEGHCYRPSGHQPPQGPAETEKCLHPHTVIPRVDWIHIPRVKKLLNDIHHDGGRCSVVARDNFHVLMTVLTTGDVTDTL</sequence>
<evidence type="ECO:0000313" key="2">
    <source>
        <dbReference type="EMBL" id="MPC43574.1"/>
    </source>
</evidence>
<evidence type="ECO:0000256" key="1">
    <source>
        <dbReference type="SAM" id="MobiDB-lite"/>
    </source>
</evidence>
<dbReference type="Proteomes" id="UP000324222">
    <property type="component" value="Unassembled WGS sequence"/>
</dbReference>
<dbReference type="EMBL" id="VSRR010005895">
    <property type="protein sequence ID" value="MPC43574.1"/>
    <property type="molecule type" value="Genomic_DNA"/>
</dbReference>
<dbReference type="AlphaFoldDB" id="A0A5B7FGH9"/>
<organism evidence="2 3">
    <name type="scientific">Portunus trituberculatus</name>
    <name type="common">Swimming crab</name>
    <name type="synonym">Neptunus trituberculatus</name>
    <dbReference type="NCBI Taxonomy" id="210409"/>
    <lineage>
        <taxon>Eukaryota</taxon>
        <taxon>Metazoa</taxon>
        <taxon>Ecdysozoa</taxon>
        <taxon>Arthropoda</taxon>
        <taxon>Crustacea</taxon>
        <taxon>Multicrustacea</taxon>
        <taxon>Malacostraca</taxon>
        <taxon>Eumalacostraca</taxon>
        <taxon>Eucarida</taxon>
        <taxon>Decapoda</taxon>
        <taxon>Pleocyemata</taxon>
        <taxon>Brachyura</taxon>
        <taxon>Eubrachyura</taxon>
        <taxon>Portunoidea</taxon>
        <taxon>Portunidae</taxon>
        <taxon>Portuninae</taxon>
        <taxon>Portunus</taxon>
    </lineage>
</organism>
<gene>
    <name evidence="2" type="ORF">E2C01_037224</name>
</gene>
<keyword evidence="3" id="KW-1185">Reference proteome</keyword>
<feature type="region of interest" description="Disordered" evidence="1">
    <location>
        <begin position="1"/>
        <end position="23"/>
    </location>
</feature>
<comment type="caution">
    <text evidence="2">The sequence shown here is derived from an EMBL/GenBank/DDBJ whole genome shotgun (WGS) entry which is preliminary data.</text>
</comment>